<protein>
    <recommendedName>
        <fullName evidence="9">Periplasmic chaperone PpiD</fullName>
    </recommendedName>
    <alternativeName>
        <fullName evidence="10">Periplasmic folding chaperone</fullName>
    </alternativeName>
</protein>
<proteinExistence type="inferred from homology"/>
<dbReference type="SUPFAM" id="SSF109998">
    <property type="entry name" value="Triger factor/SurA peptide-binding domain-like"/>
    <property type="match status" value="1"/>
</dbReference>
<dbReference type="SUPFAM" id="SSF54534">
    <property type="entry name" value="FKBP-like"/>
    <property type="match status" value="1"/>
</dbReference>
<sequence length="657" mass="71972">MFDFIRSHQRLMQLVLLILIFPSFALVGISGYTNYVSGDEDLVQVGDATITLQDFEAAQRNQTQQLQARMGAAFDPSVLETPQVRESLLESLIDRGVIIDTAQREHFSVSDTVLRRAISAIPELQVDGRFSPERYNEVLASMGISSRDFEQSQRSELALQRVLGPIAFTANVPATVEQYLSKALTAQRTVRLEVFDAADYEADIQVDEADIQAWYENNQEQLRVPEYVKADYLLLNEAAAMAAVASPTEQQLQDYYEQNKRRYVLPPRVQLSHILIQAGADASADEKQAARKKAEEIATRVAQQPDQFADIARESSEDIGSANQGGQLGWVTRGTLPPNLEQAVFSLDKGEVSGVVEGPDGFHVFLANDVQVERGETFEQAKAKVEAEVRRQLGAEQFADMASRLRDLAYDNPQSLEPAAQALGLEIKSASGIGADRLLPARQVKGNAASAGEDATLLEDPRVRRALFSNALMAEKQNSGVIEISPDTMLVVRVNEVVPSHIQPLEDVKEVIRQALVRERAAQAAIKAGETALQAYQNQAEKAEVPEGFGSAQTISRSNPQGVNPEVLLAAFDVASDSLPAYTGVSGDSGYVVVRVESAEQGAANENLNVALQRELDMLWAQAEERAVLRELRKTVGVEMLPEAQNVVQEGLDDEDA</sequence>
<evidence type="ECO:0000313" key="13">
    <source>
        <dbReference type="EMBL" id="RII82135.1"/>
    </source>
</evidence>
<evidence type="ECO:0000259" key="12">
    <source>
        <dbReference type="PROSITE" id="PS50198"/>
    </source>
</evidence>
<reference evidence="13 14" key="1">
    <citation type="submission" date="2017-08" db="EMBL/GenBank/DDBJ databases">
        <title>Pusillimonas indicus sp. nov., a member of the family Alcaligenaceae isolated from surface seawater.</title>
        <authorList>
            <person name="Li J."/>
        </authorList>
    </citation>
    <scope>NUCLEOTIDE SEQUENCE [LARGE SCALE GENOMIC DNA]</scope>
    <source>
        <strain evidence="13 14">17-4A</strain>
    </source>
</reference>
<gene>
    <name evidence="13" type="ORF">CJO09_12305</name>
</gene>
<keyword evidence="14" id="KW-1185">Reference proteome</keyword>
<dbReference type="PROSITE" id="PS50198">
    <property type="entry name" value="PPIC_PPIASE_2"/>
    <property type="match status" value="1"/>
</dbReference>
<dbReference type="Proteomes" id="UP000266483">
    <property type="component" value="Unassembled WGS sequence"/>
</dbReference>
<keyword evidence="5" id="KW-1133">Transmembrane helix</keyword>
<dbReference type="InterPro" id="IPR027304">
    <property type="entry name" value="Trigger_fact/SurA_dom_sf"/>
</dbReference>
<evidence type="ECO:0000256" key="5">
    <source>
        <dbReference type="ARBA" id="ARBA00022989"/>
    </source>
</evidence>
<evidence type="ECO:0000256" key="10">
    <source>
        <dbReference type="ARBA" id="ARBA00042775"/>
    </source>
</evidence>
<name>A0ABX9MT47_9BURK</name>
<dbReference type="InterPro" id="IPR046357">
    <property type="entry name" value="PPIase_dom_sf"/>
</dbReference>
<dbReference type="EMBL" id="NQOU01000005">
    <property type="protein sequence ID" value="RII82135.1"/>
    <property type="molecule type" value="Genomic_DNA"/>
</dbReference>
<keyword evidence="7" id="KW-0143">Chaperone</keyword>
<dbReference type="PANTHER" id="PTHR47529:SF1">
    <property type="entry name" value="PERIPLASMIC CHAPERONE PPID"/>
    <property type="match status" value="1"/>
</dbReference>
<keyword evidence="4" id="KW-0812">Transmembrane</keyword>
<dbReference type="Gene3D" id="3.10.50.40">
    <property type="match status" value="1"/>
</dbReference>
<comment type="subcellular location">
    <subcellularLocation>
        <location evidence="1">Cell inner membrane</location>
        <topology evidence="1">Single-pass type II membrane protein</topology>
        <orientation evidence="1">Periplasmic side</orientation>
    </subcellularLocation>
</comment>
<keyword evidence="6" id="KW-0472">Membrane</keyword>
<feature type="domain" description="PpiC" evidence="12">
    <location>
        <begin position="266"/>
        <end position="369"/>
    </location>
</feature>
<comment type="similarity">
    <text evidence="8">Belongs to the PpiD chaperone family.</text>
</comment>
<comment type="caution">
    <text evidence="13">The sequence shown here is derived from an EMBL/GenBank/DDBJ whole genome shotgun (WGS) entry which is preliminary data.</text>
</comment>
<dbReference type="PANTHER" id="PTHR47529">
    <property type="entry name" value="PEPTIDYL-PROLYL CIS-TRANS ISOMERASE D"/>
    <property type="match status" value="1"/>
</dbReference>
<dbReference type="GO" id="GO:0016853">
    <property type="term" value="F:isomerase activity"/>
    <property type="evidence" value="ECO:0007669"/>
    <property type="project" value="UniProtKB-KW"/>
</dbReference>
<organism evidence="13 14">
    <name type="scientific">Neopusillimonas maritima</name>
    <dbReference type="NCBI Taxonomy" id="2026239"/>
    <lineage>
        <taxon>Bacteria</taxon>
        <taxon>Pseudomonadati</taxon>
        <taxon>Pseudomonadota</taxon>
        <taxon>Betaproteobacteria</taxon>
        <taxon>Burkholderiales</taxon>
        <taxon>Alcaligenaceae</taxon>
        <taxon>Neopusillimonas</taxon>
    </lineage>
</organism>
<keyword evidence="3" id="KW-0997">Cell inner membrane</keyword>
<evidence type="ECO:0000256" key="6">
    <source>
        <dbReference type="ARBA" id="ARBA00023136"/>
    </source>
</evidence>
<keyword evidence="11 13" id="KW-0413">Isomerase</keyword>
<evidence type="ECO:0000256" key="4">
    <source>
        <dbReference type="ARBA" id="ARBA00022692"/>
    </source>
</evidence>
<keyword evidence="11" id="KW-0697">Rotamase</keyword>
<evidence type="ECO:0000256" key="8">
    <source>
        <dbReference type="ARBA" id="ARBA00038408"/>
    </source>
</evidence>
<evidence type="ECO:0000256" key="11">
    <source>
        <dbReference type="PROSITE-ProRule" id="PRU00278"/>
    </source>
</evidence>
<keyword evidence="2" id="KW-1003">Cell membrane</keyword>
<evidence type="ECO:0000256" key="2">
    <source>
        <dbReference type="ARBA" id="ARBA00022475"/>
    </source>
</evidence>
<evidence type="ECO:0000256" key="9">
    <source>
        <dbReference type="ARBA" id="ARBA00040743"/>
    </source>
</evidence>
<dbReference type="InterPro" id="IPR000297">
    <property type="entry name" value="PPIase_PpiC"/>
</dbReference>
<dbReference type="Pfam" id="PF13624">
    <property type="entry name" value="SurA_N_3"/>
    <property type="match status" value="1"/>
</dbReference>
<evidence type="ECO:0000256" key="1">
    <source>
        <dbReference type="ARBA" id="ARBA00004382"/>
    </source>
</evidence>
<dbReference type="Gene3D" id="1.10.4030.10">
    <property type="entry name" value="Porin chaperone SurA, peptide-binding domain"/>
    <property type="match status" value="1"/>
</dbReference>
<evidence type="ECO:0000313" key="14">
    <source>
        <dbReference type="Proteomes" id="UP000266483"/>
    </source>
</evidence>
<dbReference type="RefSeq" id="WP_119442615.1">
    <property type="nucleotide sequence ID" value="NZ_CP170494.1"/>
</dbReference>
<evidence type="ECO:0000256" key="3">
    <source>
        <dbReference type="ARBA" id="ARBA00022519"/>
    </source>
</evidence>
<dbReference type="Pfam" id="PF00639">
    <property type="entry name" value="Rotamase"/>
    <property type="match status" value="1"/>
</dbReference>
<accession>A0ABX9MT47</accession>
<evidence type="ECO:0000256" key="7">
    <source>
        <dbReference type="ARBA" id="ARBA00023186"/>
    </source>
</evidence>
<dbReference type="InterPro" id="IPR052029">
    <property type="entry name" value="PpiD_chaperone"/>
</dbReference>